<dbReference type="NCBIfam" id="TIGR02595">
    <property type="entry name" value="PEP_CTERM"/>
    <property type="match status" value="1"/>
</dbReference>
<keyword evidence="1" id="KW-1133">Transmembrane helix</keyword>
<organism evidence="4 5">
    <name type="scientific">Rubripirellula amarantea</name>
    <dbReference type="NCBI Taxonomy" id="2527999"/>
    <lineage>
        <taxon>Bacteria</taxon>
        <taxon>Pseudomonadati</taxon>
        <taxon>Planctomycetota</taxon>
        <taxon>Planctomycetia</taxon>
        <taxon>Pirellulales</taxon>
        <taxon>Pirellulaceae</taxon>
        <taxon>Rubripirellula</taxon>
    </lineage>
</organism>
<keyword evidence="5" id="KW-1185">Reference proteome</keyword>
<protein>
    <submittedName>
        <fullName evidence="4">PEP-CTERM motif protein</fullName>
    </submittedName>
</protein>
<accession>A0A5C5WZ59</accession>
<dbReference type="AlphaFoldDB" id="A0A5C5WZ59"/>
<dbReference type="EMBL" id="SJPI01000001">
    <property type="protein sequence ID" value="TWT55205.1"/>
    <property type="molecule type" value="Genomic_DNA"/>
</dbReference>
<dbReference type="Proteomes" id="UP000316598">
    <property type="component" value="Unassembled WGS sequence"/>
</dbReference>
<evidence type="ECO:0000313" key="5">
    <source>
        <dbReference type="Proteomes" id="UP000316598"/>
    </source>
</evidence>
<dbReference type="InterPro" id="IPR013424">
    <property type="entry name" value="Ice-binding_C"/>
</dbReference>
<dbReference type="Pfam" id="PF07589">
    <property type="entry name" value="PEP-CTERM"/>
    <property type="match status" value="1"/>
</dbReference>
<evidence type="ECO:0000313" key="4">
    <source>
        <dbReference type="EMBL" id="TWT55205.1"/>
    </source>
</evidence>
<keyword evidence="1" id="KW-0812">Transmembrane</keyword>
<sequence precursor="true">MRKKLLMRVFMGLMSVGTICSSADAAIVTISALDVRSGGVFGHPNASDVTINGEATLGPTVTADPIDIQMTYSMLDLDGDSTANDAVTFTLRATKFGGDGGSLRIFNQGIDTGFGNLNDVELSVVNVTGTTTDAGNLITFNGFTGATAGAGVGAGIDISSSVEINGTAVTLASPDNGGFRFVTATTTFAPTATVQFDNSVNNNGGTIVARSYDLQFDAVAVPEPSSLAVLGLGAVGIIAVRRRRRR</sequence>
<dbReference type="RefSeq" id="WP_146515117.1">
    <property type="nucleotide sequence ID" value="NZ_SJPI01000001.1"/>
</dbReference>
<dbReference type="OrthoDB" id="279787at2"/>
<reference evidence="4 5" key="1">
    <citation type="submission" date="2019-02" db="EMBL/GenBank/DDBJ databases">
        <title>Deep-cultivation of Planctomycetes and their phenomic and genomic characterization uncovers novel biology.</title>
        <authorList>
            <person name="Wiegand S."/>
            <person name="Jogler M."/>
            <person name="Boedeker C."/>
            <person name="Pinto D."/>
            <person name="Vollmers J."/>
            <person name="Rivas-Marin E."/>
            <person name="Kohn T."/>
            <person name="Peeters S.H."/>
            <person name="Heuer A."/>
            <person name="Rast P."/>
            <person name="Oberbeckmann S."/>
            <person name="Bunk B."/>
            <person name="Jeske O."/>
            <person name="Meyerdierks A."/>
            <person name="Storesund J.E."/>
            <person name="Kallscheuer N."/>
            <person name="Luecker S."/>
            <person name="Lage O.M."/>
            <person name="Pohl T."/>
            <person name="Merkel B.J."/>
            <person name="Hornburger P."/>
            <person name="Mueller R.-W."/>
            <person name="Bruemmer F."/>
            <person name="Labrenz M."/>
            <person name="Spormann A.M."/>
            <person name="Op Den Camp H."/>
            <person name="Overmann J."/>
            <person name="Amann R."/>
            <person name="Jetten M.S.M."/>
            <person name="Mascher T."/>
            <person name="Medema M.H."/>
            <person name="Devos D.P."/>
            <person name="Kaster A.-K."/>
            <person name="Ovreas L."/>
            <person name="Rohde M."/>
            <person name="Galperin M.Y."/>
            <person name="Jogler C."/>
        </authorList>
    </citation>
    <scope>NUCLEOTIDE SEQUENCE [LARGE SCALE GENOMIC DNA]</scope>
    <source>
        <strain evidence="4 5">Pla22</strain>
    </source>
</reference>
<evidence type="ECO:0000256" key="2">
    <source>
        <dbReference type="SAM" id="SignalP"/>
    </source>
</evidence>
<feature type="transmembrane region" description="Helical" evidence="1">
    <location>
        <begin position="224"/>
        <end position="240"/>
    </location>
</feature>
<feature type="chain" id="PRO_5022887964" evidence="2">
    <location>
        <begin position="26"/>
        <end position="246"/>
    </location>
</feature>
<feature type="domain" description="Ice-binding protein C-terminal" evidence="3">
    <location>
        <begin position="220"/>
        <end position="243"/>
    </location>
</feature>
<keyword evidence="2" id="KW-0732">Signal</keyword>
<proteinExistence type="predicted"/>
<evidence type="ECO:0000259" key="3">
    <source>
        <dbReference type="Pfam" id="PF07589"/>
    </source>
</evidence>
<comment type="caution">
    <text evidence="4">The sequence shown here is derived from an EMBL/GenBank/DDBJ whole genome shotgun (WGS) entry which is preliminary data.</text>
</comment>
<gene>
    <name evidence="4" type="ORF">Pla22_28600</name>
</gene>
<keyword evidence="1" id="KW-0472">Membrane</keyword>
<evidence type="ECO:0000256" key="1">
    <source>
        <dbReference type="SAM" id="Phobius"/>
    </source>
</evidence>
<name>A0A5C5WZ59_9BACT</name>
<feature type="signal peptide" evidence="2">
    <location>
        <begin position="1"/>
        <end position="25"/>
    </location>
</feature>